<comment type="subcellular location">
    <subcellularLocation>
        <location evidence="1">Cell outer membrane</location>
    </subcellularLocation>
</comment>
<protein>
    <recommendedName>
        <fullName evidence="8">TolC family protein</fullName>
    </recommendedName>
</protein>
<sequence length="538" mass="59602">MTLTKCLPVLVSGRPSEVMFNLRKWFATLLLPACLLFSPVSSAQSEETVHNISLAKAASEAVRSNFDIAIERVRLKTESEKRIIAESEFDSVLGSEVSAGKTRIANTSAFASPEVGESDTVSGKVSVSRKSSIGTEYSVSVNTARDFTNSEFQGLNPSYSGSLNLEITQPLLKGAGADVNKWRIHTSLNNEDMARRQLKIKLSEVLTSVHETYWELLFLFENLKAVQEALDRAIDHETRIRVQVDVGSMAPIEIVQAQAFVAANEEDVIEAENLLAHMSDQLLKLTTPHVYDTGMWNVRLNPIDNPDVAFPAINLDDSVAMALEKRPEIALLKKEIENKNIELVYLKNQKWPSLDLVATVTHNGVRGRARGIKSFSTGVEAKSSFGGDYGDAFSDVGSGKYYNYLVGLRFSYPLGARAGRASEAVAVYESEEIVLRLKALERDIVLEVRDAVREIESGKKRVKAARYARTLAEKKLSAEMKKFEVGASTSFNVLEFQKDLTAQRTDELRVLAETRKAMAHYQKAVGMALEYNGMEFAE</sequence>
<name>A0A3B1BW56_9ZZZZ</name>
<evidence type="ECO:0008006" key="8">
    <source>
        <dbReference type="Google" id="ProtNLM"/>
    </source>
</evidence>
<dbReference type="GO" id="GO:0015288">
    <property type="term" value="F:porin activity"/>
    <property type="evidence" value="ECO:0007669"/>
    <property type="project" value="TreeGrafter"/>
</dbReference>
<dbReference type="PANTHER" id="PTHR30026:SF23">
    <property type="entry name" value="TO APRF-PUTATIVE OUTER MEMBRANE EFFLUX PROTEIN OR SECRETED ALKALINE PHOSPHATASE-RELATED"/>
    <property type="match status" value="1"/>
</dbReference>
<proteinExistence type="predicted"/>
<dbReference type="AlphaFoldDB" id="A0A3B1BW56"/>
<dbReference type="GO" id="GO:0015562">
    <property type="term" value="F:efflux transmembrane transporter activity"/>
    <property type="evidence" value="ECO:0007669"/>
    <property type="project" value="InterPro"/>
</dbReference>
<gene>
    <name evidence="7" type="ORF">MNBD_NITROSPINAE01-562</name>
</gene>
<evidence type="ECO:0000256" key="4">
    <source>
        <dbReference type="ARBA" id="ARBA00022692"/>
    </source>
</evidence>
<dbReference type="PANTHER" id="PTHR30026">
    <property type="entry name" value="OUTER MEMBRANE PROTEIN TOLC"/>
    <property type="match status" value="1"/>
</dbReference>
<keyword evidence="2" id="KW-0813">Transport</keyword>
<evidence type="ECO:0000256" key="2">
    <source>
        <dbReference type="ARBA" id="ARBA00022448"/>
    </source>
</evidence>
<dbReference type="InterPro" id="IPR003423">
    <property type="entry name" value="OMP_efflux"/>
</dbReference>
<dbReference type="GO" id="GO:1990281">
    <property type="term" value="C:efflux pump complex"/>
    <property type="evidence" value="ECO:0007669"/>
    <property type="project" value="TreeGrafter"/>
</dbReference>
<dbReference type="SUPFAM" id="SSF56954">
    <property type="entry name" value="Outer membrane efflux proteins (OEP)"/>
    <property type="match status" value="1"/>
</dbReference>
<keyword evidence="6" id="KW-0998">Cell outer membrane</keyword>
<keyword evidence="4" id="KW-0812">Transmembrane</keyword>
<evidence type="ECO:0000256" key="1">
    <source>
        <dbReference type="ARBA" id="ARBA00004442"/>
    </source>
</evidence>
<keyword evidence="5" id="KW-0472">Membrane</keyword>
<dbReference type="Pfam" id="PF02321">
    <property type="entry name" value="OEP"/>
    <property type="match status" value="1"/>
</dbReference>
<accession>A0A3B1BW56</accession>
<dbReference type="InterPro" id="IPR051906">
    <property type="entry name" value="TolC-like"/>
</dbReference>
<dbReference type="GO" id="GO:0009279">
    <property type="term" value="C:cell outer membrane"/>
    <property type="evidence" value="ECO:0007669"/>
    <property type="project" value="UniProtKB-SubCell"/>
</dbReference>
<keyword evidence="3" id="KW-1134">Transmembrane beta strand</keyword>
<reference evidence="7" key="1">
    <citation type="submission" date="2018-06" db="EMBL/GenBank/DDBJ databases">
        <authorList>
            <person name="Zhirakovskaya E."/>
        </authorList>
    </citation>
    <scope>NUCLEOTIDE SEQUENCE</scope>
</reference>
<organism evidence="7">
    <name type="scientific">hydrothermal vent metagenome</name>
    <dbReference type="NCBI Taxonomy" id="652676"/>
    <lineage>
        <taxon>unclassified sequences</taxon>
        <taxon>metagenomes</taxon>
        <taxon>ecological metagenomes</taxon>
    </lineage>
</organism>
<evidence type="ECO:0000313" key="7">
    <source>
        <dbReference type="EMBL" id="VAX14910.1"/>
    </source>
</evidence>
<dbReference type="Gene3D" id="1.20.1600.10">
    <property type="entry name" value="Outer membrane efflux proteins (OEP)"/>
    <property type="match status" value="1"/>
</dbReference>
<evidence type="ECO:0000256" key="6">
    <source>
        <dbReference type="ARBA" id="ARBA00023237"/>
    </source>
</evidence>
<evidence type="ECO:0000256" key="3">
    <source>
        <dbReference type="ARBA" id="ARBA00022452"/>
    </source>
</evidence>
<evidence type="ECO:0000256" key="5">
    <source>
        <dbReference type="ARBA" id="ARBA00023136"/>
    </source>
</evidence>
<dbReference type="EMBL" id="UOGC01000001">
    <property type="protein sequence ID" value="VAX14910.1"/>
    <property type="molecule type" value="Genomic_DNA"/>
</dbReference>